<keyword evidence="1" id="KW-1133">Transmembrane helix</keyword>
<dbReference type="EMBL" id="PETM01000069">
    <property type="protein sequence ID" value="PIV62336.1"/>
    <property type="molecule type" value="Genomic_DNA"/>
</dbReference>
<reference evidence="3" key="1">
    <citation type="submission" date="2017-09" db="EMBL/GenBank/DDBJ databases">
        <title>Depth-based differentiation of microbial function through sediment-hosted aquifers and enrichment of novel symbionts in the deep terrestrial subsurface.</title>
        <authorList>
            <person name="Probst A.J."/>
            <person name="Ladd B."/>
            <person name="Jarett J.K."/>
            <person name="Geller-Mcgrath D.E."/>
            <person name="Sieber C.M.K."/>
            <person name="Emerson J.B."/>
            <person name="Anantharaman K."/>
            <person name="Thomas B.C."/>
            <person name="Malmstrom R."/>
            <person name="Stieglmeier M."/>
            <person name="Klingl A."/>
            <person name="Woyke T."/>
            <person name="Ryan C.M."/>
            <person name="Banfield J.F."/>
        </authorList>
    </citation>
    <scope>NUCLEOTIDE SEQUENCE [LARGE SCALE GENOMIC DNA]</scope>
</reference>
<sequence length="493" mass="57679">MTKKTLLIIGFIFLFFFINYFPHLYGWIKTSPDKFFSGHVSWFDPWDINNYLAAIRWGQNTKHFLYENLFTTEITKPFPIYFIYTLTGIVLPSVNLALLYHGLSMITGPFLLWIIFRNILYFISNRTTAFFTLFLVCFGGGFGGLDISMTGLTFTGIWQKPHEIIALGLFLESLIGFTRLNNKTSVYKRWLLRVTLVISLILYPFKIINYAIITGSWILLSWRTSDRVTLIKEWLVSLVFSAIILFSYTNKFSQSGFFSLLLNRYEAVNFIDVLIGYGFIIPLLIIGFIINPRINKLQQWLIVWITTTLILTAFPFGWSRLYLSGLFFPLSLLTLIKLEILMKQQRLIMVIFVFILIPLSTYFIFYQRINAVNQTDNSWMYMSKKKQLGLKFIETQKADGVLANYILSNQVSKLTGKHVYLGHLIQTPKAEEKYEKLMRFYQKEMNDNEACMFLRGNKINIIVFEDSEIQKKYSQSCLSKQYENSEIVVFQVR</sequence>
<dbReference type="AlphaFoldDB" id="A0A2M7E3N2"/>
<feature type="transmembrane region" description="Helical" evidence="1">
    <location>
        <begin position="297"/>
        <end position="316"/>
    </location>
</feature>
<feature type="transmembrane region" description="Helical" evidence="1">
    <location>
        <begin position="7"/>
        <end position="28"/>
    </location>
</feature>
<evidence type="ECO:0008006" key="4">
    <source>
        <dbReference type="Google" id="ProtNLM"/>
    </source>
</evidence>
<feature type="transmembrane region" description="Helical" evidence="1">
    <location>
        <begin position="270"/>
        <end position="290"/>
    </location>
</feature>
<accession>A0A2M7E3N2</accession>
<protein>
    <recommendedName>
        <fullName evidence="4">Glycosyltransferase RgtA/B/C/D-like domain-containing protein</fullName>
    </recommendedName>
</protein>
<proteinExistence type="predicted"/>
<keyword evidence="1" id="KW-0472">Membrane</keyword>
<name>A0A2M7E3N2_9BACT</name>
<feature type="transmembrane region" description="Helical" evidence="1">
    <location>
        <begin position="347"/>
        <end position="366"/>
    </location>
</feature>
<comment type="caution">
    <text evidence="2">The sequence shown here is derived from an EMBL/GenBank/DDBJ whole genome shotgun (WGS) entry which is preliminary data.</text>
</comment>
<feature type="transmembrane region" description="Helical" evidence="1">
    <location>
        <begin position="200"/>
        <end position="222"/>
    </location>
</feature>
<evidence type="ECO:0000256" key="1">
    <source>
        <dbReference type="SAM" id="Phobius"/>
    </source>
</evidence>
<gene>
    <name evidence="2" type="ORF">COS12_02795</name>
</gene>
<feature type="transmembrane region" description="Helical" evidence="1">
    <location>
        <begin position="129"/>
        <end position="152"/>
    </location>
</feature>
<evidence type="ECO:0000313" key="3">
    <source>
        <dbReference type="Proteomes" id="UP000230116"/>
    </source>
</evidence>
<dbReference type="Proteomes" id="UP000230116">
    <property type="component" value="Unassembled WGS sequence"/>
</dbReference>
<organism evidence="2 3">
    <name type="scientific">Candidatus Roizmanbacteria bacterium CG01_land_8_20_14_3_00_33_9</name>
    <dbReference type="NCBI Taxonomy" id="1974843"/>
    <lineage>
        <taxon>Bacteria</taxon>
        <taxon>Candidatus Roizmaniibacteriota</taxon>
    </lineage>
</organism>
<feature type="transmembrane region" description="Helical" evidence="1">
    <location>
        <begin position="234"/>
        <end position="250"/>
    </location>
</feature>
<keyword evidence="1" id="KW-0812">Transmembrane</keyword>
<evidence type="ECO:0000313" key="2">
    <source>
        <dbReference type="EMBL" id="PIV62336.1"/>
    </source>
</evidence>